<keyword evidence="8" id="KW-0812">Transmembrane</keyword>
<dbReference type="PROSITE" id="PS00080">
    <property type="entry name" value="MULTICOPPER_OXIDASE2"/>
    <property type="match status" value="1"/>
</dbReference>
<dbReference type="InterPro" id="IPR033138">
    <property type="entry name" value="Cu_oxidase_CS"/>
</dbReference>
<feature type="domain" description="Plastocyanin-like" evidence="10">
    <location>
        <begin position="475"/>
        <end position="594"/>
    </location>
</feature>
<dbReference type="AlphaFoldDB" id="A0A067PKP3"/>
<dbReference type="InterPro" id="IPR011707">
    <property type="entry name" value="Cu-oxidase-like_N"/>
</dbReference>
<evidence type="ECO:0000256" key="1">
    <source>
        <dbReference type="ARBA" id="ARBA00010609"/>
    </source>
</evidence>
<comment type="similarity">
    <text evidence="1">Belongs to the multicopper oxidase family.</text>
</comment>
<dbReference type="OrthoDB" id="2121828at2759"/>
<sequence>MPNLSPAESPLVGQNDFGKHAKPLSQPSSAAKRIKWLWIALISTIIVALALGLGLGLGLGLKHHNSAAASSSSTPGNGSMGVVGTQNSTAFFLNPSMINEPPTTRNYNFVLEERTGALDGVSKGMLVVNGVFPGPTIEVNQGDRVIVNVTNKMPNSTAVHWHGLFQRGTNYYDGTRGVTQCGIPPGESMVYNFTLDNYVGTTWWHSHYETQYSDGISGAFIVHTPTEQVPAYDEDLVIQMSDLYHMWSGAVLNYYFTPGGIAGVPGNEPIPDGGTINGIGQYGASNSSFFNFTLEANKTYRLRLINTGSFVNMQFSIDNHVLTVVEADGTAVQPFQVNSLWLTVAQRYSVLVTTNQTAGAYWMRAGLDTSSFNYPSPNTQTEVRGVIRYGTSDPNAMPNTALLTNPPTLPAGSPGPMAVDSTALAPANVTAAPNATFTSYVTVSMQYPAGQDYLGEFLAFVNSTSWAPLMNTTTLFSHTGSNLVDSSATFNDSQLITTIDEVNVVQLEVDNLDDSDHPFHLHGHKFWVMDIGVGRYQGGAFNNTNPMMRDTFVIPAYSHAIIRFVADNPGFWVFHCHIAWHMAAGLLYTFNILPSQSANFQIPQYMIDQCTMSS</sequence>
<dbReference type="CDD" id="cd13857">
    <property type="entry name" value="CuRO_1_Diphenol_Ox"/>
    <property type="match status" value="1"/>
</dbReference>
<dbReference type="InterPro" id="IPR001117">
    <property type="entry name" value="Cu-oxidase_2nd"/>
</dbReference>
<evidence type="ECO:0000259" key="9">
    <source>
        <dbReference type="Pfam" id="PF00394"/>
    </source>
</evidence>
<organism evidence="12 13">
    <name type="scientific">Jaapia argillacea MUCL 33604</name>
    <dbReference type="NCBI Taxonomy" id="933084"/>
    <lineage>
        <taxon>Eukaryota</taxon>
        <taxon>Fungi</taxon>
        <taxon>Dikarya</taxon>
        <taxon>Basidiomycota</taxon>
        <taxon>Agaricomycotina</taxon>
        <taxon>Agaricomycetes</taxon>
        <taxon>Agaricomycetidae</taxon>
        <taxon>Jaapiales</taxon>
        <taxon>Jaapiaceae</taxon>
        <taxon>Jaapia</taxon>
    </lineage>
</organism>
<dbReference type="EMBL" id="KL197725">
    <property type="protein sequence ID" value="KDQ55438.1"/>
    <property type="molecule type" value="Genomic_DNA"/>
</dbReference>
<evidence type="ECO:0000256" key="4">
    <source>
        <dbReference type="ARBA" id="ARBA00023008"/>
    </source>
</evidence>
<dbReference type="CDD" id="cd13910">
    <property type="entry name" value="CuRO_3_MCO_like_4"/>
    <property type="match status" value="1"/>
</dbReference>
<dbReference type="Pfam" id="PF07732">
    <property type="entry name" value="Cu-oxidase_3"/>
    <property type="match status" value="1"/>
</dbReference>
<evidence type="ECO:0000259" key="11">
    <source>
        <dbReference type="Pfam" id="PF07732"/>
    </source>
</evidence>
<feature type="transmembrane region" description="Helical" evidence="8">
    <location>
        <begin position="36"/>
        <end position="61"/>
    </location>
</feature>
<dbReference type="STRING" id="933084.A0A067PKP3"/>
<evidence type="ECO:0000313" key="12">
    <source>
        <dbReference type="EMBL" id="KDQ55438.1"/>
    </source>
</evidence>
<keyword evidence="3" id="KW-0560">Oxidoreductase</keyword>
<dbReference type="PANTHER" id="PTHR11709:SF511">
    <property type="entry name" value="LACCASE"/>
    <property type="match status" value="1"/>
</dbReference>
<dbReference type="InterPro" id="IPR008972">
    <property type="entry name" value="Cupredoxin"/>
</dbReference>
<evidence type="ECO:0000256" key="3">
    <source>
        <dbReference type="ARBA" id="ARBA00023002"/>
    </source>
</evidence>
<evidence type="ECO:0000256" key="7">
    <source>
        <dbReference type="SAM" id="MobiDB-lite"/>
    </source>
</evidence>
<dbReference type="Gene3D" id="2.60.40.420">
    <property type="entry name" value="Cupredoxins - blue copper proteins"/>
    <property type="match status" value="3"/>
</dbReference>
<dbReference type="CDD" id="cd13886">
    <property type="entry name" value="CuRO_2_MCO_like_1"/>
    <property type="match status" value="1"/>
</dbReference>
<dbReference type="Proteomes" id="UP000027265">
    <property type="component" value="Unassembled WGS sequence"/>
</dbReference>
<keyword evidence="8" id="KW-1133">Transmembrane helix</keyword>
<proteinExistence type="inferred from homology"/>
<keyword evidence="5" id="KW-1015">Disulfide bond</keyword>
<evidence type="ECO:0000256" key="2">
    <source>
        <dbReference type="ARBA" id="ARBA00022723"/>
    </source>
</evidence>
<keyword evidence="4" id="KW-0186">Copper</keyword>
<keyword evidence="2" id="KW-0479">Metal-binding</keyword>
<evidence type="ECO:0000256" key="6">
    <source>
        <dbReference type="ARBA" id="ARBA00023180"/>
    </source>
</evidence>
<dbReference type="Pfam" id="PF00394">
    <property type="entry name" value="Cu-oxidase"/>
    <property type="match status" value="1"/>
</dbReference>
<dbReference type="SUPFAM" id="SSF49503">
    <property type="entry name" value="Cupredoxins"/>
    <property type="match status" value="3"/>
</dbReference>
<keyword evidence="6" id="KW-0325">Glycoprotein</keyword>
<feature type="domain" description="Plastocyanin-like" evidence="11">
    <location>
        <begin position="118"/>
        <end position="225"/>
    </location>
</feature>
<evidence type="ECO:0000256" key="8">
    <source>
        <dbReference type="SAM" id="Phobius"/>
    </source>
</evidence>
<feature type="domain" description="Plastocyanin-like" evidence="9">
    <location>
        <begin position="234"/>
        <end position="391"/>
    </location>
</feature>
<feature type="region of interest" description="Disordered" evidence="7">
    <location>
        <begin position="1"/>
        <end position="25"/>
    </location>
</feature>
<evidence type="ECO:0000256" key="5">
    <source>
        <dbReference type="ARBA" id="ARBA00023157"/>
    </source>
</evidence>
<keyword evidence="8" id="KW-0472">Membrane</keyword>
<dbReference type="GO" id="GO:0016491">
    <property type="term" value="F:oxidoreductase activity"/>
    <property type="evidence" value="ECO:0007669"/>
    <property type="project" value="UniProtKB-KW"/>
</dbReference>
<dbReference type="Pfam" id="PF07731">
    <property type="entry name" value="Cu-oxidase_2"/>
    <property type="match status" value="1"/>
</dbReference>
<evidence type="ECO:0000313" key="13">
    <source>
        <dbReference type="Proteomes" id="UP000027265"/>
    </source>
</evidence>
<dbReference type="InterPro" id="IPR002355">
    <property type="entry name" value="Cu_oxidase_Cu_BS"/>
</dbReference>
<gene>
    <name evidence="12" type="ORF">JAAARDRAFT_37451</name>
</gene>
<dbReference type="InterPro" id="IPR045087">
    <property type="entry name" value="Cu-oxidase_fam"/>
</dbReference>
<dbReference type="HOGENOM" id="CLU_006504_7_1_1"/>
<reference evidence="13" key="1">
    <citation type="journal article" date="2014" name="Proc. Natl. Acad. Sci. U.S.A.">
        <title>Extensive sampling of basidiomycete genomes demonstrates inadequacy of the white-rot/brown-rot paradigm for wood decay fungi.</title>
        <authorList>
            <person name="Riley R."/>
            <person name="Salamov A.A."/>
            <person name="Brown D.W."/>
            <person name="Nagy L.G."/>
            <person name="Floudas D."/>
            <person name="Held B.W."/>
            <person name="Levasseur A."/>
            <person name="Lombard V."/>
            <person name="Morin E."/>
            <person name="Otillar R."/>
            <person name="Lindquist E.A."/>
            <person name="Sun H."/>
            <person name="LaButti K.M."/>
            <person name="Schmutz J."/>
            <person name="Jabbour D."/>
            <person name="Luo H."/>
            <person name="Baker S.E."/>
            <person name="Pisabarro A.G."/>
            <person name="Walton J.D."/>
            <person name="Blanchette R.A."/>
            <person name="Henrissat B."/>
            <person name="Martin F."/>
            <person name="Cullen D."/>
            <person name="Hibbett D.S."/>
            <person name="Grigoriev I.V."/>
        </authorList>
    </citation>
    <scope>NUCLEOTIDE SEQUENCE [LARGE SCALE GENOMIC DNA]</scope>
    <source>
        <strain evidence="13">MUCL 33604</strain>
    </source>
</reference>
<evidence type="ECO:0000259" key="10">
    <source>
        <dbReference type="Pfam" id="PF07731"/>
    </source>
</evidence>
<name>A0A067PKP3_9AGAM</name>
<dbReference type="GO" id="GO:0005507">
    <property type="term" value="F:copper ion binding"/>
    <property type="evidence" value="ECO:0007669"/>
    <property type="project" value="InterPro"/>
</dbReference>
<dbReference type="FunFam" id="2.60.40.420:FF:000045">
    <property type="entry name" value="Laccase 2"/>
    <property type="match status" value="1"/>
</dbReference>
<protein>
    <submittedName>
        <fullName evidence="12">Multicopper oxidase</fullName>
    </submittedName>
</protein>
<dbReference type="PANTHER" id="PTHR11709">
    <property type="entry name" value="MULTI-COPPER OXIDASE"/>
    <property type="match status" value="1"/>
</dbReference>
<dbReference type="PROSITE" id="PS00079">
    <property type="entry name" value="MULTICOPPER_OXIDASE1"/>
    <property type="match status" value="1"/>
</dbReference>
<dbReference type="InParanoid" id="A0A067PKP3"/>
<keyword evidence="13" id="KW-1185">Reference proteome</keyword>
<accession>A0A067PKP3</accession>
<dbReference type="InterPro" id="IPR011706">
    <property type="entry name" value="Cu-oxidase_C"/>
</dbReference>